<keyword evidence="3" id="KW-1185">Reference proteome</keyword>
<reference evidence="2" key="1">
    <citation type="submission" date="2022-04" db="EMBL/GenBank/DDBJ databases">
        <title>Systematic whole-genome sequencing reveals an unexpected diversity among actinomycetoma pathogens and provides insights into their antibacterial susceptibilities.</title>
        <authorList>
            <person name="Watson A.K."/>
            <person name="Kepplinger B."/>
            <person name="Bakhiet S.M."/>
            <person name="Mhmoud N.A."/>
            <person name="Chapman J."/>
            <person name="Allenby N."/>
            <person name="Mickiewicz K."/>
            <person name="Goodfellow M."/>
            <person name="Fahal A.H."/>
            <person name="Errington J."/>
        </authorList>
    </citation>
    <scope>NUCLEOTIDE SEQUENCE</scope>
    <source>
        <strain evidence="2">SD 504</strain>
    </source>
</reference>
<evidence type="ECO:0000313" key="3">
    <source>
        <dbReference type="Proteomes" id="UP001056383"/>
    </source>
</evidence>
<feature type="region of interest" description="Disordered" evidence="1">
    <location>
        <begin position="1"/>
        <end position="31"/>
    </location>
</feature>
<dbReference type="EMBL" id="CP095474">
    <property type="protein sequence ID" value="URN14756.1"/>
    <property type="molecule type" value="Genomic_DNA"/>
</dbReference>
<name>A0ABY4T8P4_9ACTN</name>
<dbReference type="Proteomes" id="UP001056383">
    <property type="component" value="Chromosome"/>
</dbReference>
<protein>
    <submittedName>
        <fullName evidence="2">Uncharacterized protein</fullName>
    </submittedName>
</protein>
<organism evidence="2 3">
    <name type="scientific">Streptomyces sudanensis</name>
    <dbReference type="NCBI Taxonomy" id="436397"/>
    <lineage>
        <taxon>Bacteria</taxon>
        <taxon>Bacillati</taxon>
        <taxon>Actinomycetota</taxon>
        <taxon>Actinomycetes</taxon>
        <taxon>Kitasatosporales</taxon>
        <taxon>Streptomycetaceae</taxon>
        <taxon>Streptomyces</taxon>
    </lineage>
</organism>
<proteinExistence type="predicted"/>
<sequence length="128" mass="13777">MGPAPTAHADPYGNNSKKCEQKDGDGRAVPTRFGNGELGWNHFSGKHNIKKCKVVNGPLNGKPDKVSGARLEYRGHAVNGGRQVKIVAVVQYAQRTADRRYSAGAGRKIGAITACCQGMNKCPNWINE</sequence>
<gene>
    <name evidence="2" type="ORF">MW084_01165</name>
</gene>
<evidence type="ECO:0000313" key="2">
    <source>
        <dbReference type="EMBL" id="URN14756.1"/>
    </source>
</evidence>
<accession>A0ABY4T8P4</accession>
<dbReference type="RefSeq" id="WP_275563426.1">
    <property type="nucleotide sequence ID" value="NZ_CP095474.1"/>
</dbReference>
<evidence type="ECO:0000256" key="1">
    <source>
        <dbReference type="SAM" id="MobiDB-lite"/>
    </source>
</evidence>
<feature type="compositionally biased region" description="Basic and acidic residues" evidence="1">
    <location>
        <begin position="17"/>
        <end position="26"/>
    </location>
</feature>